<reference evidence="1" key="1">
    <citation type="submission" date="2022-11" db="EMBL/GenBank/DDBJ databases">
        <title>Centuries of genome instability and evolution in soft-shell clam transmissible cancer (bioRxiv).</title>
        <authorList>
            <person name="Hart S.F.M."/>
            <person name="Yonemitsu M.A."/>
            <person name="Giersch R.M."/>
            <person name="Beal B.F."/>
            <person name="Arriagada G."/>
            <person name="Davis B.W."/>
            <person name="Ostrander E.A."/>
            <person name="Goff S.P."/>
            <person name="Metzger M.J."/>
        </authorList>
    </citation>
    <scope>NUCLEOTIDE SEQUENCE</scope>
    <source>
        <strain evidence="1">MELC-2E11</strain>
        <tissue evidence="1">Siphon/mantle</tissue>
    </source>
</reference>
<dbReference type="Proteomes" id="UP001164746">
    <property type="component" value="Chromosome 9"/>
</dbReference>
<sequence>MIDHTPERLSNITVFCNVSTKDRPQIFPSVAFVNQISLSNQPPNQGVLLRMYFHSVQMEFRRNILPEENLISGGRSGSGVSFGCPIVCLQRMHVRVSACTLHQIFLTDGSNCSDSGARQYNSNGERRLGCEIYDLNIAKYADTTVAKASSTSGRAPLARASTYF</sequence>
<evidence type="ECO:0000313" key="2">
    <source>
        <dbReference type="Proteomes" id="UP001164746"/>
    </source>
</evidence>
<proteinExistence type="predicted"/>
<protein>
    <submittedName>
        <fullName evidence="1">Uncharacterized protein</fullName>
    </submittedName>
</protein>
<gene>
    <name evidence="1" type="ORF">MAR_003827</name>
</gene>
<accession>A0ABY7EXZ0</accession>
<feature type="non-terminal residue" evidence="1">
    <location>
        <position position="1"/>
    </location>
</feature>
<evidence type="ECO:0000313" key="1">
    <source>
        <dbReference type="EMBL" id="WAR13722.1"/>
    </source>
</evidence>
<name>A0ABY7EXZ0_MYAAR</name>
<organism evidence="1 2">
    <name type="scientific">Mya arenaria</name>
    <name type="common">Soft-shell clam</name>
    <dbReference type="NCBI Taxonomy" id="6604"/>
    <lineage>
        <taxon>Eukaryota</taxon>
        <taxon>Metazoa</taxon>
        <taxon>Spiralia</taxon>
        <taxon>Lophotrochozoa</taxon>
        <taxon>Mollusca</taxon>
        <taxon>Bivalvia</taxon>
        <taxon>Autobranchia</taxon>
        <taxon>Heteroconchia</taxon>
        <taxon>Euheterodonta</taxon>
        <taxon>Imparidentia</taxon>
        <taxon>Neoheterodontei</taxon>
        <taxon>Myida</taxon>
        <taxon>Myoidea</taxon>
        <taxon>Myidae</taxon>
        <taxon>Mya</taxon>
    </lineage>
</organism>
<dbReference type="EMBL" id="CP111020">
    <property type="protein sequence ID" value="WAR13722.1"/>
    <property type="molecule type" value="Genomic_DNA"/>
</dbReference>
<keyword evidence="2" id="KW-1185">Reference proteome</keyword>